<keyword evidence="1" id="KW-0472">Membrane</keyword>
<evidence type="ECO:0000313" key="3">
    <source>
        <dbReference type="WBParaSite" id="Minc3s00022g01430"/>
    </source>
</evidence>
<reference evidence="3" key="1">
    <citation type="submission" date="2022-11" db="UniProtKB">
        <authorList>
            <consortium name="WormBaseParasite"/>
        </authorList>
    </citation>
    <scope>IDENTIFICATION</scope>
</reference>
<keyword evidence="1" id="KW-0812">Transmembrane</keyword>
<protein>
    <submittedName>
        <fullName evidence="3">Candidate secreted effector</fullName>
    </submittedName>
</protein>
<sequence length="82" mass="9171">MFTWWARRCGSSFLRLCRCSRLSRAARYYLVLQAIQGVLRVQVLRERLVLLVVQVVLGLPAGQVVRGVLAGLVGLQGKVCML</sequence>
<keyword evidence="1" id="KW-1133">Transmembrane helix</keyword>
<feature type="transmembrane region" description="Helical" evidence="1">
    <location>
        <begin position="49"/>
        <end position="75"/>
    </location>
</feature>
<keyword evidence="2" id="KW-1185">Reference proteome</keyword>
<evidence type="ECO:0000313" key="2">
    <source>
        <dbReference type="Proteomes" id="UP000887563"/>
    </source>
</evidence>
<evidence type="ECO:0000256" key="1">
    <source>
        <dbReference type="SAM" id="Phobius"/>
    </source>
</evidence>
<accession>A0A914KJ72</accession>
<proteinExistence type="predicted"/>
<dbReference type="Proteomes" id="UP000887563">
    <property type="component" value="Unplaced"/>
</dbReference>
<name>A0A914KJ72_MELIC</name>
<dbReference type="AlphaFoldDB" id="A0A914KJ72"/>
<organism evidence="2 3">
    <name type="scientific">Meloidogyne incognita</name>
    <name type="common">Southern root-knot nematode worm</name>
    <name type="synonym">Oxyuris incognita</name>
    <dbReference type="NCBI Taxonomy" id="6306"/>
    <lineage>
        <taxon>Eukaryota</taxon>
        <taxon>Metazoa</taxon>
        <taxon>Ecdysozoa</taxon>
        <taxon>Nematoda</taxon>
        <taxon>Chromadorea</taxon>
        <taxon>Rhabditida</taxon>
        <taxon>Tylenchina</taxon>
        <taxon>Tylenchomorpha</taxon>
        <taxon>Tylenchoidea</taxon>
        <taxon>Meloidogynidae</taxon>
        <taxon>Meloidogyninae</taxon>
        <taxon>Meloidogyne</taxon>
        <taxon>Meloidogyne incognita group</taxon>
    </lineage>
</organism>
<dbReference type="WBParaSite" id="Minc3s00022g01430">
    <property type="protein sequence ID" value="Minc3s00022g01430"/>
    <property type="gene ID" value="Minc3s00022g01430"/>
</dbReference>